<sequence>LTLLVAASKSVSQLLQQTDRVEQAWSSDARLVREFSDWALPEVRCRLVCLRQWSGTLTSLKRGMHQLCEFLHCPTSIQCATHVASVRQTTDMGASERDSSDPVHELSCCPLLINGIKRGDHQLYREFLKGSWLMPPLPAPLLSGISGAGISRATAPSDPNELTNNSHWGGLSMALIRLDRLVDRILVQVTDNLAPKSANPVTSSTPIGTRVGVGTKPAGTTETGAVKTSAPAAVPSPDLVKPPVNTPSAAPTVVSQTAVDITPTPSHASRKFAPVSSHPPAIYSTQIPRKSCTLAPSRDKSETRLLQCPKLRRTTQSLSPLSFDQTDDASDLNELESKWEKNSKCAANQPMRFTILRYRSTSTTGRIVSAITDTLIRVR</sequence>
<evidence type="ECO:0000256" key="1">
    <source>
        <dbReference type="SAM" id="MobiDB-lite"/>
    </source>
</evidence>
<organism evidence="2">
    <name type="scientific">Echinostoma caproni</name>
    <dbReference type="NCBI Taxonomy" id="27848"/>
    <lineage>
        <taxon>Eukaryota</taxon>
        <taxon>Metazoa</taxon>
        <taxon>Spiralia</taxon>
        <taxon>Lophotrochozoa</taxon>
        <taxon>Platyhelminthes</taxon>
        <taxon>Trematoda</taxon>
        <taxon>Digenea</taxon>
        <taxon>Plagiorchiida</taxon>
        <taxon>Echinostomata</taxon>
        <taxon>Echinostomatoidea</taxon>
        <taxon>Echinostomatidae</taxon>
        <taxon>Echinostoma</taxon>
    </lineage>
</organism>
<proteinExistence type="predicted"/>
<feature type="region of interest" description="Disordered" evidence="1">
    <location>
        <begin position="197"/>
        <end position="249"/>
    </location>
</feature>
<reference evidence="2" key="1">
    <citation type="submission" date="2016-06" db="UniProtKB">
        <authorList>
            <consortium name="WormBaseParasite"/>
        </authorList>
    </citation>
    <scope>IDENTIFICATION</scope>
</reference>
<dbReference type="AlphaFoldDB" id="A0A183AKW5"/>
<accession>A0A183AKW5</accession>
<dbReference type="WBParaSite" id="ECPE_0000761601-mRNA-1">
    <property type="protein sequence ID" value="ECPE_0000761601-mRNA-1"/>
    <property type="gene ID" value="ECPE_0000761601"/>
</dbReference>
<evidence type="ECO:0000313" key="2">
    <source>
        <dbReference type="WBParaSite" id="ECPE_0000761601-mRNA-1"/>
    </source>
</evidence>
<protein>
    <submittedName>
        <fullName evidence="2">Ras-GEF domain-containing protein</fullName>
    </submittedName>
</protein>
<name>A0A183AKW5_9TREM</name>